<evidence type="ECO:0008006" key="5">
    <source>
        <dbReference type="Google" id="ProtNLM"/>
    </source>
</evidence>
<feature type="region of interest" description="Disordered" evidence="1">
    <location>
        <begin position="1"/>
        <end position="35"/>
    </location>
</feature>
<sequence length="94" mass="10899">MAALASSLIRQRREVKDPQQNRQIASKRKPCPKSNKSLCQKQILILISKVRLCGSRGRKMEKRPGESKTYFLEFLSSFIICWSCTLFFSYPNIN</sequence>
<dbReference type="STRING" id="409849.ENSPMGP00000021295"/>
<name>A0A3B4AX38_9GOBI</name>
<proteinExistence type="predicted"/>
<dbReference type="AlphaFoldDB" id="A0A3B4AX38"/>
<reference evidence="3" key="1">
    <citation type="submission" date="2025-08" db="UniProtKB">
        <authorList>
            <consortium name="Ensembl"/>
        </authorList>
    </citation>
    <scope>IDENTIFICATION</scope>
</reference>
<dbReference type="Proteomes" id="UP000261520">
    <property type="component" value="Unplaced"/>
</dbReference>
<evidence type="ECO:0000313" key="3">
    <source>
        <dbReference type="Ensembl" id="ENSPMGP00000021295.1"/>
    </source>
</evidence>
<keyword evidence="4" id="KW-1185">Reference proteome</keyword>
<keyword evidence="2" id="KW-1133">Transmembrane helix</keyword>
<organism evidence="3 4">
    <name type="scientific">Periophthalmus magnuspinnatus</name>
    <dbReference type="NCBI Taxonomy" id="409849"/>
    <lineage>
        <taxon>Eukaryota</taxon>
        <taxon>Metazoa</taxon>
        <taxon>Chordata</taxon>
        <taxon>Craniata</taxon>
        <taxon>Vertebrata</taxon>
        <taxon>Euteleostomi</taxon>
        <taxon>Actinopterygii</taxon>
        <taxon>Neopterygii</taxon>
        <taxon>Teleostei</taxon>
        <taxon>Neoteleostei</taxon>
        <taxon>Acanthomorphata</taxon>
        <taxon>Gobiaria</taxon>
        <taxon>Gobiiformes</taxon>
        <taxon>Gobioidei</taxon>
        <taxon>Gobiidae</taxon>
        <taxon>Oxudercinae</taxon>
        <taxon>Periophthalmus</taxon>
    </lineage>
</organism>
<protein>
    <recommendedName>
        <fullName evidence="5">Fibroblast growth factor 11a</fullName>
    </recommendedName>
</protein>
<reference evidence="3" key="2">
    <citation type="submission" date="2025-09" db="UniProtKB">
        <authorList>
            <consortium name="Ensembl"/>
        </authorList>
    </citation>
    <scope>IDENTIFICATION</scope>
</reference>
<accession>A0A3B4AX38</accession>
<dbReference type="Ensembl" id="ENSPMGT00000022689.1">
    <property type="protein sequence ID" value="ENSPMGP00000021295.1"/>
    <property type="gene ID" value="ENSPMGG00000017246.1"/>
</dbReference>
<keyword evidence="2" id="KW-0812">Transmembrane</keyword>
<evidence type="ECO:0000256" key="2">
    <source>
        <dbReference type="SAM" id="Phobius"/>
    </source>
</evidence>
<feature type="transmembrane region" description="Helical" evidence="2">
    <location>
        <begin position="70"/>
        <end position="90"/>
    </location>
</feature>
<keyword evidence="2" id="KW-0472">Membrane</keyword>
<evidence type="ECO:0000313" key="4">
    <source>
        <dbReference type="Proteomes" id="UP000261520"/>
    </source>
</evidence>
<evidence type="ECO:0000256" key="1">
    <source>
        <dbReference type="SAM" id="MobiDB-lite"/>
    </source>
</evidence>